<dbReference type="CDD" id="cd05374">
    <property type="entry name" value="17beta-HSD-like_SDR_c"/>
    <property type="match status" value="1"/>
</dbReference>
<proteinExistence type="inferred from homology"/>
<sequence>MNILITGAGSGFGQLITADLLKAGHRVAGSMRDVSGRNAETAAKLRALGAEIVEIDVTNDASVEAGVAAARARLGRIDALVNNAGVGAHGLQENFSADDFRRLFEINLFGVQRMIRAVLPEMRERGEGLILNVSSLLGRVALPFYGPYNATKWALEALSENYRAELSAFGVELALVEPGGFPTGFMANLMQPASRDRDAGYGEMAGAPEASLAGFEGFLAQNPQQNPQLVSDAVVAVIGAAHGTRPFRTEVDRIGMAEPLKAYNDHLGQVTEGIYASLGIAGMLSLPGKAPDAA</sequence>
<dbReference type="InterPro" id="IPR051911">
    <property type="entry name" value="SDR_oxidoreductase"/>
</dbReference>
<organism evidence="2 3">
    <name type="scientific">Limimaricola pyoseonensis</name>
    <dbReference type="NCBI Taxonomy" id="521013"/>
    <lineage>
        <taxon>Bacteria</taxon>
        <taxon>Pseudomonadati</taxon>
        <taxon>Pseudomonadota</taxon>
        <taxon>Alphaproteobacteria</taxon>
        <taxon>Rhodobacterales</taxon>
        <taxon>Paracoccaceae</taxon>
        <taxon>Limimaricola</taxon>
    </lineage>
</organism>
<dbReference type="OrthoDB" id="9810935at2"/>
<evidence type="ECO:0000313" key="2">
    <source>
        <dbReference type="EMBL" id="SDE30791.1"/>
    </source>
</evidence>
<dbReference type="Pfam" id="PF00106">
    <property type="entry name" value="adh_short"/>
    <property type="match status" value="1"/>
</dbReference>
<dbReference type="EMBL" id="FNAT01000002">
    <property type="protein sequence ID" value="SDE30791.1"/>
    <property type="molecule type" value="Genomic_DNA"/>
</dbReference>
<dbReference type="PANTHER" id="PTHR43976:SF9">
    <property type="entry name" value="OXIDOREDUCTASE"/>
    <property type="match status" value="1"/>
</dbReference>
<accession>A0A1G7BUJ8</accession>
<keyword evidence="3" id="KW-1185">Reference proteome</keyword>
<dbReference type="SUPFAM" id="SSF51735">
    <property type="entry name" value="NAD(P)-binding Rossmann-fold domains"/>
    <property type="match status" value="1"/>
</dbReference>
<dbReference type="InterPro" id="IPR036291">
    <property type="entry name" value="NAD(P)-bd_dom_sf"/>
</dbReference>
<dbReference type="PROSITE" id="PS00061">
    <property type="entry name" value="ADH_SHORT"/>
    <property type="match status" value="1"/>
</dbReference>
<dbReference type="PRINTS" id="PR00081">
    <property type="entry name" value="GDHRDH"/>
</dbReference>
<protein>
    <submittedName>
        <fullName evidence="2">NADP-dependent 3-hydroxy acid dehydrogenase YdfG</fullName>
    </submittedName>
</protein>
<gene>
    <name evidence="2" type="ORF">SAMN04488567_1246</name>
</gene>
<dbReference type="Gene3D" id="3.40.50.720">
    <property type="entry name" value="NAD(P)-binding Rossmann-like Domain"/>
    <property type="match status" value="1"/>
</dbReference>
<dbReference type="InterPro" id="IPR020904">
    <property type="entry name" value="Sc_DH/Rdtase_CS"/>
</dbReference>
<dbReference type="Proteomes" id="UP000198922">
    <property type="component" value="Unassembled WGS sequence"/>
</dbReference>
<dbReference type="AlphaFoldDB" id="A0A1G7BUJ8"/>
<dbReference type="InterPro" id="IPR002347">
    <property type="entry name" value="SDR_fam"/>
</dbReference>
<evidence type="ECO:0000256" key="1">
    <source>
        <dbReference type="RuleBase" id="RU000363"/>
    </source>
</evidence>
<evidence type="ECO:0000313" key="3">
    <source>
        <dbReference type="Proteomes" id="UP000198922"/>
    </source>
</evidence>
<dbReference type="PANTHER" id="PTHR43976">
    <property type="entry name" value="SHORT CHAIN DEHYDROGENASE"/>
    <property type="match status" value="1"/>
</dbReference>
<dbReference type="RefSeq" id="WP_090110262.1">
    <property type="nucleotide sequence ID" value="NZ_FNAT01000002.1"/>
</dbReference>
<reference evidence="3" key="1">
    <citation type="submission" date="2016-10" db="EMBL/GenBank/DDBJ databases">
        <authorList>
            <person name="Varghese N."/>
            <person name="Submissions S."/>
        </authorList>
    </citation>
    <scope>NUCLEOTIDE SEQUENCE [LARGE SCALE GENOMIC DNA]</scope>
    <source>
        <strain evidence="3">DSM 21424</strain>
    </source>
</reference>
<name>A0A1G7BUJ8_9RHOB</name>
<dbReference type="STRING" id="521013.SAMN04488567_1246"/>
<dbReference type="PRINTS" id="PR00080">
    <property type="entry name" value="SDRFAMILY"/>
</dbReference>
<comment type="similarity">
    <text evidence="1">Belongs to the short-chain dehydrogenases/reductases (SDR) family.</text>
</comment>